<dbReference type="Gene3D" id="2.40.50.870">
    <property type="entry name" value="Protein of unknown function (DUF3299)"/>
    <property type="match status" value="1"/>
</dbReference>
<evidence type="ECO:0008006" key="4">
    <source>
        <dbReference type="Google" id="ProtNLM"/>
    </source>
</evidence>
<dbReference type="EMBL" id="SJPN01000005">
    <property type="protein sequence ID" value="TWU01194.1"/>
    <property type="molecule type" value="Genomic_DNA"/>
</dbReference>
<feature type="transmembrane region" description="Helical" evidence="1">
    <location>
        <begin position="80"/>
        <end position="104"/>
    </location>
</feature>
<keyword evidence="1" id="KW-1133">Transmembrane helix</keyword>
<dbReference type="Pfam" id="PF11736">
    <property type="entry name" value="DUF3299"/>
    <property type="match status" value="1"/>
</dbReference>
<keyword evidence="1" id="KW-0812">Transmembrane</keyword>
<proteinExistence type="predicted"/>
<dbReference type="Proteomes" id="UP000320176">
    <property type="component" value="Unassembled WGS sequence"/>
</dbReference>
<keyword evidence="3" id="KW-1185">Reference proteome</keyword>
<organism evidence="2 3">
    <name type="scientific">Stieleria varia</name>
    <dbReference type="NCBI Taxonomy" id="2528005"/>
    <lineage>
        <taxon>Bacteria</taxon>
        <taxon>Pseudomonadati</taxon>
        <taxon>Planctomycetota</taxon>
        <taxon>Planctomycetia</taxon>
        <taxon>Pirellulales</taxon>
        <taxon>Pirellulaceae</taxon>
        <taxon>Stieleria</taxon>
    </lineage>
</organism>
<reference evidence="2 3" key="1">
    <citation type="submission" date="2019-02" db="EMBL/GenBank/DDBJ databases">
        <title>Deep-cultivation of Planctomycetes and their phenomic and genomic characterization uncovers novel biology.</title>
        <authorList>
            <person name="Wiegand S."/>
            <person name="Jogler M."/>
            <person name="Boedeker C."/>
            <person name="Pinto D."/>
            <person name="Vollmers J."/>
            <person name="Rivas-Marin E."/>
            <person name="Kohn T."/>
            <person name="Peeters S.H."/>
            <person name="Heuer A."/>
            <person name="Rast P."/>
            <person name="Oberbeckmann S."/>
            <person name="Bunk B."/>
            <person name="Jeske O."/>
            <person name="Meyerdierks A."/>
            <person name="Storesund J.E."/>
            <person name="Kallscheuer N."/>
            <person name="Luecker S."/>
            <person name="Lage O.M."/>
            <person name="Pohl T."/>
            <person name="Merkel B.J."/>
            <person name="Hornburger P."/>
            <person name="Mueller R.-W."/>
            <person name="Bruemmer F."/>
            <person name="Labrenz M."/>
            <person name="Spormann A.M."/>
            <person name="Op Den Camp H."/>
            <person name="Overmann J."/>
            <person name="Amann R."/>
            <person name="Jetten M.S.M."/>
            <person name="Mascher T."/>
            <person name="Medema M.H."/>
            <person name="Devos D.P."/>
            <person name="Kaster A.-K."/>
            <person name="Ovreas L."/>
            <person name="Rohde M."/>
            <person name="Galperin M.Y."/>
            <person name="Jogler C."/>
        </authorList>
    </citation>
    <scope>NUCLEOTIDE SEQUENCE [LARGE SCALE GENOMIC DNA]</scope>
    <source>
        <strain evidence="2 3">Pla52n</strain>
    </source>
</reference>
<protein>
    <recommendedName>
        <fullName evidence="4">DUF3299 domain-containing protein</fullName>
    </recommendedName>
</protein>
<dbReference type="RefSeq" id="WP_231742183.1">
    <property type="nucleotide sequence ID" value="NZ_CP151726.1"/>
</dbReference>
<name>A0A5C6ASM4_9BACT</name>
<comment type="caution">
    <text evidence="2">The sequence shown here is derived from an EMBL/GenBank/DDBJ whole genome shotgun (WGS) entry which is preliminary data.</text>
</comment>
<dbReference type="InterPro" id="IPR021727">
    <property type="entry name" value="DUF3299"/>
</dbReference>
<accession>A0A5C6ASM4</accession>
<keyword evidence="1" id="KW-0472">Membrane</keyword>
<evidence type="ECO:0000313" key="3">
    <source>
        <dbReference type="Proteomes" id="UP000320176"/>
    </source>
</evidence>
<gene>
    <name evidence="2" type="ORF">Pla52n_45660</name>
</gene>
<evidence type="ECO:0000313" key="2">
    <source>
        <dbReference type="EMBL" id="TWU01194.1"/>
    </source>
</evidence>
<evidence type="ECO:0000256" key="1">
    <source>
        <dbReference type="SAM" id="Phobius"/>
    </source>
</evidence>
<dbReference type="AlphaFoldDB" id="A0A5C6ASM4"/>
<feature type="transmembrane region" description="Helical" evidence="1">
    <location>
        <begin position="50"/>
        <end position="68"/>
    </location>
</feature>
<sequence>MTAELSADLSMSSSHADVDFPYRAISRSAIFSTVLFVVGLFGLIPPFEFVLSLAALGVVVAIVAIRSIRSYPNEFSGMALAKFGLVANLALLIGGIGLHTYIYMTEVPPGYQRVQFYNLQQVPGLPDQPTQLAFDIDGEKVFIKGYIHPSSGGGMLSQFILVPDLGTCCFGGQPKSSDMIEVTLTNGQRIKGGVTRQKLAGEFKLNKQPRKQTDFDNLVFYRLRADQAK</sequence>
<feature type="transmembrane region" description="Helical" evidence="1">
    <location>
        <begin position="24"/>
        <end position="44"/>
    </location>
</feature>